<dbReference type="EMBL" id="UINC01029161">
    <property type="protein sequence ID" value="SVB11427.1"/>
    <property type="molecule type" value="Genomic_DNA"/>
</dbReference>
<organism evidence="1">
    <name type="scientific">marine metagenome</name>
    <dbReference type="NCBI Taxonomy" id="408172"/>
    <lineage>
        <taxon>unclassified sequences</taxon>
        <taxon>metagenomes</taxon>
        <taxon>ecological metagenomes</taxon>
    </lineage>
</organism>
<evidence type="ECO:0008006" key="2">
    <source>
        <dbReference type="Google" id="ProtNLM"/>
    </source>
</evidence>
<feature type="non-terminal residue" evidence="1">
    <location>
        <position position="267"/>
    </location>
</feature>
<gene>
    <name evidence="1" type="ORF">METZ01_LOCUS164281</name>
</gene>
<dbReference type="Gene3D" id="2.30.40.10">
    <property type="entry name" value="Urease, subunit C, domain 1"/>
    <property type="match status" value="1"/>
</dbReference>
<accession>A0A382BE22</accession>
<sequence length="267" mass="29021">MAERTLFTNAVVHTVSGPTHSPGFVLIDGDTIKSAGPVGEQPDPEKANVVNLKGQHLFPGLIAPTTALGLMEIPAVRATVDTSEVGTYTPEVKSWLAVNPDSELIPVARANGITHFLPVPQGGTVTGQSGLMATIGWGYENMLRHSPVALHLFWPSMNINPAADDAKKQAKNRDKRLKEIDDFFEEARAYARTQSAPEHKGVPAWDAMLPWVGSEKPVIIHANSRVQIESAVNWAIKRGWKPIIAGARDAWQIAELLAKHNVPVIFE</sequence>
<name>A0A382BE22_9ZZZZ</name>
<dbReference type="AlphaFoldDB" id="A0A382BE22"/>
<dbReference type="GO" id="GO:0016810">
    <property type="term" value="F:hydrolase activity, acting on carbon-nitrogen (but not peptide) bonds"/>
    <property type="evidence" value="ECO:0007669"/>
    <property type="project" value="InterPro"/>
</dbReference>
<protein>
    <recommendedName>
        <fullName evidence="2">Amidohydrolase-related domain-containing protein</fullName>
    </recommendedName>
</protein>
<dbReference type="Gene3D" id="3.20.20.140">
    <property type="entry name" value="Metal-dependent hydrolases"/>
    <property type="match status" value="1"/>
</dbReference>
<dbReference type="InterPro" id="IPR011059">
    <property type="entry name" value="Metal-dep_hydrolase_composite"/>
</dbReference>
<reference evidence="1" key="1">
    <citation type="submission" date="2018-05" db="EMBL/GenBank/DDBJ databases">
        <authorList>
            <person name="Lanie J.A."/>
            <person name="Ng W.-L."/>
            <person name="Kazmierczak K.M."/>
            <person name="Andrzejewski T.M."/>
            <person name="Davidsen T.M."/>
            <person name="Wayne K.J."/>
            <person name="Tettelin H."/>
            <person name="Glass J.I."/>
            <person name="Rusch D."/>
            <person name="Podicherti R."/>
            <person name="Tsui H.-C.T."/>
            <person name="Winkler M.E."/>
        </authorList>
    </citation>
    <scope>NUCLEOTIDE SEQUENCE</scope>
</reference>
<proteinExistence type="predicted"/>
<evidence type="ECO:0000313" key="1">
    <source>
        <dbReference type="EMBL" id="SVB11427.1"/>
    </source>
</evidence>
<dbReference type="SUPFAM" id="SSF51338">
    <property type="entry name" value="Composite domain of metallo-dependent hydrolases"/>
    <property type="match status" value="1"/>
</dbReference>